<dbReference type="Proteomes" id="UP000654075">
    <property type="component" value="Unassembled WGS sequence"/>
</dbReference>
<protein>
    <submittedName>
        <fullName evidence="2">Uncharacterized protein</fullName>
    </submittedName>
</protein>
<keyword evidence="1" id="KW-0812">Transmembrane</keyword>
<dbReference type="PANTHER" id="PTHR46491">
    <property type="entry name" value="CDGSH IRON SULFUR DOMAIN PROTEIN HOMOLOG"/>
    <property type="match status" value="1"/>
</dbReference>
<dbReference type="EMBL" id="CAJNNW010036807">
    <property type="protein sequence ID" value="CAE8737730.1"/>
    <property type="molecule type" value="Genomic_DNA"/>
</dbReference>
<dbReference type="Proteomes" id="UP000626109">
    <property type="component" value="Unassembled WGS sequence"/>
</dbReference>
<feature type="transmembrane region" description="Helical" evidence="1">
    <location>
        <begin position="152"/>
        <end position="172"/>
    </location>
</feature>
<dbReference type="AlphaFoldDB" id="A0A813F2Q6"/>
<evidence type="ECO:0000313" key="4">
    <source>
        <dbReference type="Proteomes" id="UP000654075"/>
    </source>
</evidence>
<evidence type="ECO:0000313" key="2">
    <source>
        <dbReference type="EMBL" id="CAE8607435.1"/>
    </source>
</evidence>
<dbReference type="GO" id="GO:0051537">
    <property type="term" value="F:2 iron, 2 sulfur cluster binding"/>
    <property type="evidence" value="ECO:0007669"/>
    <property type="project" value="TreeGrafter"/>
</dbReference>
<dbReference type="OMA" id="CDGSHMW"/>
<dbReference type="PANTHER" id="PTHR46491:SF3">
    <property type="entry name" value="CDGSH IRON-SULFUR DOMAIN-CONTAINING PROTEIN 3, MITOCHONDRIAL"/>
    <property type="match status" value="1"/>
</dbReference>
<dbReference type="Gene3D" id="3.40.5.90">
    <property type="entry name" value="CDGSH iron-sulfur domain, mitoNEET-type"/>
    <property type="match status" value="1"/>
</dbReference>
<dbReference type="EMBL" id="CAJNNV010021558">
    <property type="protein sequence ID" value="CAE8607435.1"/>
    <property type="molecule type" value="Genomic_DNA"/>
</dbReference>
<reference evidence="2" key="1">
    <citation type="submission" date="2021-02" db="EMBL/GenBank/DDBJ databases">
        <authorList>
            <person name="Dougan E. K."/>
            <person name="Rhodes N."/>
            <person name="Thang M."/>
            <person name="Chan C."/>
        </authorList>
    </citation>
    <scope>NUCLEOTIDE SEQUENCE</scope>
</reference>
<sequence>MSLMRAAALGRARLAGASRLPVVAGSRNSSFIPSTSEEWEAAGYEVSKKNGAPKIPSPWNRWFPYEPVPFSPKLGPYKVTVEKDRVYHWCSCGEACTQPFCDNVGCKDTKFKPVAYIPRQTETVSFCGSKHSPSKPLFNGTCWIVWADVNTLPAAGILFGGSFVFGAALTWMMHP</sequence>
<evidence type="ECO:0000313" key="3">
    <source>
        <dbReference type="EMBL" id="CAE8737730.1"/>
    </source>
</evidence>
<comment type="caution">
    <text evidence="2">The sequence shown here is derived from an EMBL/GenBank/DDBJ whole genome shotgun (WGS) entry which is preliminary data.</text>
</comment>
<evidence type="ECO:0000256" key="1">
    <source>
        <dbReference type="SAM" id="Phobius"/>
    </source>
</evidence>
<keyword evidence="1" id="KW-0472">Membrane</keyword>
<dbReference type="OrthoDB" id="15717at2759"/>
<gene>
    <name evidence="2" type="ORF">PGLA1383_LOCUS25367</name>
    <name evidence="3" type="ORF">PGLA2088_LOCUS48885</name>
</gene>
<keyword evidence="4" id="KW-1185">Reference proteome</keyword>
<name>A0A813F2Q6_POLGL</name>
<organism evidence="2 4">
    <name type="scientific">Polarella glacialis</name>
    <name type="common">Dinoflagellate</name>
    <dbReference type="NCBI Taxonomy" id="89957"/>
    <lineage>
        <taxon>Eukaryota</taxon>
        <taxon>Sar</taxon>
        <taxon>Alveolata</taxon>
        <taxon>Dinophyceae</taxon>
        <taxon>Suessiales</taxon>
        <taxon>Suessiaceae</taxon>
        <taxon>Polarella</taxon>
    </lineage>
</organism>
<dbReference type="InterPro" id="IPR042216">
    <property type="entry name" value="MitoNEET_CISD"/>
</dbReference>
<dbReference type="GO" id="GO:0005739">
    <property type="term" value="C:mitochondrion"/>
    <property type="evidence" value="ECO:0007669"/>
    <property type="project" value="TreeGrafter"/>
</dbReference>
<accession>A0A813F2Q6</accession>
<keyword evidence="1" id="KW-1133">Transmembrane helix</keyword>
<dbReference type="InterPro" id="IPR052950">
    <property type="entry name" value="CISD"/>
</dbReference>
<proteinExistence type="predicted"/>